<feature type="transmembrane region" description="Helical" evidence="1">
    <location>
        <begin position="150"/>
        <end position="169"/>
    </location>
</feature>
<keyword evidence="1" id="KW-0472">Membrane</keyword>
<protein>
    <submittedName>
        <fullName evidence="2">Uncharacterized protein</fullName>
    </submittedName>
</protein>
<organism evidence="2 3">
    <name type="scientific">Clostridium vincentii</name>
    <dbReference type="NCBI Taxonomy" id="52704"/>
    <lineage>
        <taxon>Bacteria</taxon>
        <taxon>Bacillati</taxon>
        <taxon>Bacillota</taxon>
        <taxon>Clostridia</taxon>
        <taxon>Eubacteriales</taxon>
        <taxon>Clostridiaceae</taxon>
        <taxon>Clostridium</taxon>
    </lineage>
</organism>
<dbReference type="RefSeq" id="WP_106060029.1">
    <property type="nucleotide sequence ID" value="NZ_PVXQ01000021.1"/>
</dbReference>
<keyword evidence="1" id="KW-1133">Transmembrane helix</keyword>
<gene>
    <name evidence="2" type="ORF">CLVI_20650</name>
</gene>
<evidence type="ECO:0000256" key="1">
    <source>
        <dbReference type="SAM" id="Phobius"/>
    </source>
</evidence>
<comment type="caution">
    <text evidence="2">The sequence shown here is derived from an EMBL/GenBank/DDBJ whole genome shotgun (WGS) entry which is preliminary data.</text>
</comment>
<sequence>MSNFKPNNLVKECINNKDIKGLKGALVGIILSDRNFSKGYFDNTVSYIIDNCGSDMIYEKFDGEDILSVNIKNSKITEDDFAEAVYNLKDNFCQERINDVKAISKEIYGNKAIGANKKEVIFTEDKDGNNPIKKQISHQREVNQKEENNSIKVVVGIAVVAAIAVAIAMKAMK</sequence>
<proteinExistence type="predicted"/>
<evidence type="ECO:0000313" key="2">
    <source>
        <dbReference type="EMBL" id="PRR82000.1"/>
    </source>
</evidence>
<dbReference type="AlphaFoldDB" id="A0A2T0BDL5"/>
<evidence type="ECO:0000313" key="3">
    <source>
        <dbReference type="Proteomes" id="UP000239471"/>
    </source>
</evidence>
<reference evidence="2 3" key="1">
    <citation type="submission" date="2018-03" db="EMBL/GenBank/DDBJ databases">
        <title>Genome sequence of Clostridium vincentii DSM 10228.</title>
        <authorList>
            <person name="Poehlein A."/>
            <person name="Daniel R."/>
        </authorList>
    </citation>
    <scope>NUCLEOTIDE SEQUENCE [LARGE SCALE GENOMIC DNA]</scope>
    <source>
        <strain evidence="2 3">DSM 10228</strain>
    </source>
</reference>
<dbReference type="OrthoDB" id="1911987at2"/>
<keyword evidence="1" id="KW-0812">Transmembrane</keyword>
<name>A0A2T0BDL5_9CLOT</name>
<keyword evidence="3" id="KW-1185">Reference proteome</keyword>
<dbReference type="Proteomes" id="UP000239471">
    <property type="component" value="Unassembled WGS sequence"/>
</dbReference>
<accession>A0A2T0BDL5</accession>
<dbReference type="EMBL" id="PVXQ01000021">
    <property type="protein sequence ID" value="PRR82000.1"/>
    <property type="molecule type" value="Genomic_DNA"/>
</dbReference>